<sequence>MQNKPALLLSLILACTAAGAEPLNYNIVEFDESVSATVPRDTMTASFVIRAEGRDRSAVNRAFTAKLQSFSRRAEGKTFETAQFGRTAVPTYEYRNNKRILTGWQESVEFSVESKDFAALNRLIADSQAEAEVQNTSFSLSKQKQKETVDELSRTALHRFQERAADLGKALGFSGYKIVKLRINESGSPSAVLEKSLAEGRYAAMPEALSAPAAPDLPVSPGSEEIRVTVSGSIQM</sequence>
<dbReference type="Proteomes" id="UP000254927">
    <property type="component" value="Unassembled WGS sequence"/>
</dbReference>
<dbReference type="Gene3D" id="3.30.110.170">
    <property type="entry name" value="Protein of unknown function (DUF541), domain 1"/>
    <property type="match status" value="1"/>
</dbReference>
<proteinExistence type="predicted"/>
<keyword evidence="1" id="KW-0732">Signal</keyword>
<protein>
    <submittedName>
        <fullName evidence="2">Predicted periplasmic/secreted protein</fullName>
    </submittedName>
</protein>
<dbReference type="GeneID" id="93352182"/>
<gene>
    <name evidence="2" type="ORF">NCTC10660_01198</name>
</gene>
<dbReference type="InterPro" id="IPR007497">
    <property type="entry name" value="SIMPL/DUF541"/>
</dbReference>
<reference evidence="2 3" key="1">
    <citation type="submission" date="2018-06" db="EMBL/GenBank/DDBJ databases">
        <authorList>
            <consortium name="Pathogen Informatics"/>
            <person name="Doyle S."/>
        </authorList>
    </citation>
    <scope>NUCLEOTIDE SEQUENCE [LARGE SCALE GENOMIC DNA]</scope>
    <source>
        <strain evidence="2 3">NCTC10660</strain>
    </source>
</reference>
<dbReference type="Pfam" id="PF04402">
    <property type="entry name" value="SIMPL"/>
    <property type="match status" value="1"/>
</dbReference>
<evidence type="ECO:0000313" key="3">
    <source>
        <dbReference type="Proteomes" id="UP000254927"/>
    </source>
</evidence>
<organism evidence="2 3">
    <name type="scientific">Neisseria elongata</name>
    <dbReference type="NCBI Taxonomy" id="495"/>
    <lineage>
        <taxon>Bacteria</taxon>
        <taxon>Pseudomonadati</taxon>
        <taxon>Pseudomonadota</taxon>
        <taxon>Betaproteobacteria</taxon>
        <taxon>Neisseriales</taxon>
        <taxon>Neisseriaceae</taxon>
        <taxon>Neisseria</taxon>
    </lineage>
</organism>
<dbReference type="PROSITE" id="PS51257">
    <property type="entry name" value="PROKAR_LIPOPROTEIN"/>
    <property type="match status" value="1"/>
</dbReference>
<feature type="signal peptide" evidence="1">
    <location>
        <begin position="1"/>
        <end position="20"/>
    </location>
</feature>
<dbReference type="GO" id="GO:0006974">
    <property type="term" value="P:DNA damage response"/>
    <property type="evidence" value="ECO:0007669"/>
    <property type="project" value="TreeGrafter"/>
</dbReference>
<evidence type="ECO:0000256" key="1">
    <source>
        <dbReference type="SAM" id="SignalP"/>
    </source>
</evidence>
<dbReference type="InterPro" id="IPR052022">
    <property type="entry name" value="26kDa_periplasmic_antigen"/>
</dbReference>
<name>A0A378TY72_NEIEL</name>
<dbReference type="PANTHER" id="PTHR34387:SF1">
    <property type="entry name" value="PERIPLASMIC IMMUNOGENIC PROTEIN"/>
    <property type="match status" value="1"/>
</dbReference>
<feature type="chain" id="PRO_5017028298" evidence="1">
    <location>
        <begin position="21"/>
        <end position="236"/>
    </location>
</feature>
<dbReference type="PANTHER" id="PTHR34387">
    <property type="entry name" value="SLR1258 PROTEIN"/>
    <property type="match status" value="1"/>
</dbReference>
<accession>A0A378TY72</accession>
<evidence type="ECO:0000313" key="2">
    <source>
        <dbReference type="EMBL" id="STZ67711.1"/>
    </source>
</evidence>
<dbReference type="Gene3D" id="3.30.70.2970">
    <property type="entry name" value="Protein of unknown function (DUF541), domain 2"/>
    <property type="match status" value="1"/>
</dbReference>
<dbReference type="RefSeq" id="WP_074897637.1">
    <property type="nucleotide sequence ID" value="NZ_CP031252.1"/>
</dbReference>
<dbReference type="EMBL" id="UGQW01000002">
    <property type="protein sequence ID" value="STZ67711.1"/>
    <property type="molecule type" value="Genomic_DNA"/>
</dbReference>
<dbReference type="AlphaFoldDB" id="A0A378TY72"/>